<dbReference type="InterPro" id="IPR055799">
    <property type="entry name" value="DUF7375"/>
</dbReference>
<protein>
    <submittedName>
        <fullName evidence="1">DUF2059 domain-containing protein</fullName>
    </submittedName>
</protein>
<name>A0AAX4G6C2_9CAUD</name>
<proteinExistence type="predicted"/>
<evidence type="ECO:0000313" key="1">
    <source>
        <dbReference type="EMBL" id="WOZ57464.1"/>
    </source>
</evidence>
<dbReference type="Pfam" id="PF24090">
    <property type="entry name" value="DUF7375"/>
    <property type="match status" value="1"/>
</dbReference>
<evidence type="ECO:0000313" key="2">
    <source>
        <dbReference type="Proteomes" id="UP001305174"/>
    </source>
</evidence>
<organism evidence="1 2">
    <name type="scientific">Pseudomonas phage vB_PseuGesM_254</name>
    <dbReference type="NCBI Taxonomy" id="3092638"/>
    <lineage>
        <taxon>Viruses</taxon>
        <taxon>Duplodnaviria</taxon>
        <taxon>Heunggongvirae</taxon>
        <taxon>Uroviricota</taxon>
        <taxon>Caudoviricetes</taxon>
        <taxon>Vandenendeviridae</taxon>
        <taxon>Chemalvirus</taxon>
        <taxon>Chemalvirus PseuGes254</taxon>
    </lineage>
</organism>
<sequence length="112" mass="12717">MRDFAEKFTKDYVKTFLIRILPEGTDLSPVEMVLNNGGLNSLITGVEQAFSEKVTLEELQEVEDFFTRESTVRVMELSYGIQEDLNQVLVGMLQELIKAEDQALEGELLEAE</sequence>
<reference evidence="2" key="1">
    <citation type="submission" date="2024-05" db="EMBL/GenBank/DDBJ databases">
        <authorList>
            <person name="Tikunov A.Y."/>
            <person name="Morozova V.V."/>
            <person name="Kozlova Y.N."/>
            <person name="Tikunova N.V."/>
            <person name="Babkin I.V."/>
        </authorList>
    </citation>
    <scope>NUCLEOTIDE SEQUENCE [LARGE SCALE GENOMIC DNA]</scope>
</reference>
<keyword evidence="2" id="KW-1185">Reference proteome</keyword>
<dbReference type="EMBL" id="OR575930">
    <property type="protein sequence ID" value="WOZ57464.1"/>
    <property type="molecule type" value="Genomic_DNA"/>
</dbReference>
<dbReference type="Proteomes" id="UP001305174">
    <property type="component" value="Segment"/>
</dbReference>
<accession>A0AAX4G6C2</accession>